<comment type="similarity">
    <text evidence="1">Belongs to the UPF0161 family.</text>
</comment>
<dbReference type="NCBIfam" id="TIGR00278">
    <property type="entry name" value="membrane protein insertion efficiency factor YidD"/>
    <property type="match status" value="1"/>
</dbReference>
<dbReference type="InterPro" id="IPR002696">
    <property type="entry name" value="Membr_insert_effic_factor_YidD"/>
</dbReference>
<evidence type="ECO:0000313" key="2">
    <source>
        <dbReference type="EMBL" id="CUQ05596.1"/>
    </source>
</evidence>
<dbReference type="HAMAP" id="MF_00386">
    <property type="entry name" value="UPF0161_YidD"/>
    <property type="match status" value="1"/>
</dbReference>
<keyword evidence="1" id="KW-0472">Membrane</keyword>
<keyword evidence="1" id="KW-1003">Cell membrane</keyword>
<dbReference type="Proteomes" id="UP000095541">
    <property type="component" value="Unassembled WGS sequence"/>
</dbReference>
<dbReference type="SMART" id="SM01234">
    <property type="entry name" value="Haemolytic"/>
    <property type="match status" value="1"/>
</dbReference>
<comment type="function">
    <text evidence="1">Could be involved in insertion of integral membrane proteins into the membrane.</text>
</comment>
<name>A0A174T920_BACT4</name>
<evidence type="ECO:0000313" key="3">
    <source>
        <dbReference type="Proteomes" id="UP000095541"/>
    </source>
</evidence>
<dbReference type="Pfam" id="PF01809">
    <property type="entry name" value="YidD"/>
    <property type="match status" value="1"/>
</dbReference>
<dbReference type="PANTHER" id="PTHR33383:SF1">
    <property type="entry name" value="MEMBRANE PROTEIN INSERTION EFFICIENCY FACTOR-RELATED"/>
    <property type="match status" value="1"/>
</dbReference>
<reference evidence="2 3" key="1">
    <citation type="submission" date="2015-09" db="EMBL/GenBank/DDBJ databases">
        <authorList>
            <consortium name="Pathogen Informatics"/>
        </authorList>
    </citation>
    <scope>NUCLEOTIDE SEQUENCE [LARGE SCALE GENOMIC DNA]</scope>
    <source>
        <strain evidence="2 3">2789STDY5834945</strain>
    </source>
</reference>
<sequence>MKPRAHRVSVCWMALKSLVRKVFSFLLLIPIYFYRVCISPLTPPSCRFTPTCSAYAVEAIKKHGPVKGLYLAVRRILRCHPWGGSGYDPVP</sequence>
<proteinExistence type="inferred from homology"/>
<protein>
    <recommendedName>
        <fullName evidence="1">Putative membrane protein insertion efficiency factor</fullName>
    </recommendedName>
</protein>
<dbReference type="PANTHER" id="PTHR33383">
    <property type="entry name" value="MEMBRANE PROTEIN INSERTION EFFICIENCY FACTOR-RELATED"/>
    <property type="match status" value="1"/>
</dbReference>
<accession>A0A174T920</accession>
<dbReference type="GO" id="GO:0005886">
    <property type="term" value="C:plasma membrane"/>
    <property type="evidence" value="ECO:0007669"/>
    <property type="project" value="UniProtKB-SubCell"/>
</dbReference>
<organism evidence="2 3">
    <name type="scientific">Bacteroides thetaiotaomicron</name>
    <dbReference type="NCBI Taxonomy" id="818"/>
    <lineage>
        <taxon>Bacteria</taxon>
        <taxon>Pseudomonadati</taxon>
        <taxon>Bacteroidota</taxon>
        <taxon>Bacteroidia</taxon>
        <taxon>Bacteroidales</taxon>
        <taxon>Bacteroidaceae</taxon>
        <taxon>Bacteroides</taxon>
    </lineage>
</organism>
<dbReference type="EMBL" id="CZBI01000003">
    <property type="protein sequence ID" value="CUQ05596.1"/>
    <property type="molecule type" value="Genomic_DNA"/>
</dbReference>
<gene>
    <name evidence="2" type="primary">yidD</name>
    <name evidence="2" type="ORF">ERS852557_02590</name>
</gene>
<dbReference type="AlphaFoldDB" id="A0A174T920"/>
<comment type="subcellular location">
    <subcellularLocation>
        <location evidence="1">Cell membrane</location>
        <topology evidence="1">Peripheral membrane protein</topology>
        <orientation evidence="1">Cytoplasmic side</orientation>
    </subcellularLocation>
</comment>
<evidence type="ECO:0000256" key="1">
    <source>
        <dbReference type="HAMAP-Rule" id="MF_00386"/>
    </source>
</evidence>